<dbReference type="AlphaFoldDB" id="A0AAD6I8J0"/>
<evidence type="ECO:0000313" key="2">
    <source>
        <dbReference type="EMBL" id="KAJ6037950.1"/>
    </source>
</evidence>
<reference evidence="2" key="2">
    <citation type="submission" date="2023-01" db="EMBL/GenBank/DDBJ databases">
        <authorList>
            <person name="Petersen C."/>
        </authorList>
    </citation>
    <scope>NUCLEOTIDE SEQUENCE</scope>
    <source>
        <strain evidence="2">IBT 15450</strain>
    </source>
</reference>
<comment type="caution">
    <text evidence="2">The sequence shown here is derived from an EMBL/GenBank/DDBJ whole genome shotgun (WGS) entry which is preliminary data.</text>
</comment>
<proteinExistence type="predicted"/>
<dbReference type="EMBL" id="JAQJZL010000009">
    <property type="protein sequence ID" value="KAJ6037950.1"/>
    <property type="molecule type" value="Genomic_DNA"/>
</dbReference>
<feature type="region of interest" description="Disordered" evidence="1">
    <location>
        <begin position="1"/>
        <end position="55"/>
    </location>
</feature>
<protein>
    <submittedName>
        <fullName evidence="2">Uncharacterized protein</fullName>
    </submittedName>
</protein>
<organism evidence="2 3">
    <name type="scientific">Penicillium canescens</name>
    <dbReference type="NCBI Taxonomy" id="5083"/>
    <lineage>
        <taxon>Eukaryota</taxon>
        <taxon>Fungi</taxon>
        <taxon>Dikarya</taxon>
        <taxon>Ascomycota</taxon>
        <taxon>Pezizomycotina</taxon>
        <taxon>Eurotiomycetes</taxon>
        <taxon>Eurotiomycetidae</taxon>
        <taxon>Eurotiales</taxon>
        <taxon>Aspergillaceae</taxon>
        <taxon>Penicillium</taxon>
    </lineage>
</organism>
<dbReference type="Proteomes" id="UP001219568">
    <property type="component" value="Unassembled WGS sequence"/>
</dbReference>
<keyword evidence="3" id="KW-1185">Reference proteome</keyword>
<feature type="region of interest" description="Disordered" evidence="1">
    <location>
        <begin position="117"/>
        <end position="141"/>
    </location>
</feature>
<feature type="compositionally biased region" description="Acidic residues" evidence="1">
    <location>
        <begin position="30"/>
        <end position="47"/>
    </location>
</feature>
<gene>
    <name evidence="2" type="ORF">N7460_007721</name>
</gene>
<evidence type="ECO:0000313" key="3">
    <source>
        <dbReference type="Proteomes" id="UP001219568"/>
    </source>
</evidence>
<sequence length="249" mass="28944">MDNNIADSIASDWDTEQENDDSSNLANDGYDNDDSDDGNLSDQDDDLTSTKCPHSRCRHKGRFLNRAGLERHFESHVHCHEICIYCRQLLQQRRQYIRHTCRTRQKADDEAREFYRKERAKHRSRRPNKRGTECCDEQTTSPRKLRKGNATLLRENIVDSEGFDGRFNAGEALQVPFIAPRNLHPLTYPSNLSNEDFPSKNPSVEHMQRSYDTLVPQPYAPIFDDITITPCYDLTPIMIRALCQLLRQE</sequence>
<name>A0AAD6I8J0_PENCN</name>
<accession>A0AAD6I8J0</accession>
<evidence type="ECO:0000256" key="1">
    <source>
        <dbReference type="SAM" id="MobiDB-lite"/>
    </source>
</evidence>
<feature type="compositionally biased region" description="Basic residues" evidence="1">
    <location>
        <begin position="118"/>
        <end position="129"/>
    </location>
</feature>
<reference evidence="2" key="1">
    <citation type="journal article" date="2023" name="IMA Fungus">
        <title>Comparative genomic study of the Penicillium genus elucidates a diverse pangenome and 15 lateral gene transfer events.</title>
        <authorList>
            <person name="Petersen C."/>
            <person name="Sorensen T."/>
            <person name="Nielsen M.R."/>
            <person name="Sondergaard T.E."/>
            <person name="Sorensen J.L."/>
            <person name="Fitzpatrick D.A."/>
            <person name="Frisvad J.C."/>
            <person name="Nielsen K.L."/>
        </authorList>
    </citation>
    <scope>NUCLEOTIDE SEQUENCE</scope>
    <source>
        <strain evidence="2">IBT 15450</strain>
    </source>
</reference>